<keyword evidence="3" id="KW-1185">Reference proteome</keyword>
<evidence type="ECO:0000313" key="2">
    <source>
        <dbReference type="EMBL" id="CAB1413156.1"/>
    </source>
</evidence>
<dbReference type="EMBL" id="CADEAL010000040">
    <property type="protein sequence ID" value="CAB1413156.1"/>
    <property type="molecule type" value="Genomic_DNA"/>
</dbReference>
<gene>
    <name evidence="2" type="ORF">PLEPLA_LOCUS856</name>
</gene>
<organism evidence="2 3">
    <name type="scientific">Pleuronectes platessa</name>
    <name type="common">European plaice</name>
    <dbReference type="NCBI Taxonomy" id="8262"/>
    <lineage>
        <taxon>Eukaryota</taxon>
        <taxon>Metazoa</taxon>
        <taxon>Chordata</taxon>
        <taxon>Craniata</taxon>
        <taxon>Vertebrata</taxon>
        <taxon>Euteleostomi</taxon>
        <taxon>Actinopterygii</taxon>
        <taxon>Neopterygii</taxon>
        <taxon>Teleostei</taxon>
        <taxon>Neoteleostei</taxon>
        <taxon>Acanthomorphata</taxon>
        <taxon>Carangaria</taxon>
        <taxon>Pleuronectiformes</taxon>
        <taxon>Pleuronectoidei</taxon>
        <taxon>Pleuronectidae</taxon>
        <taxon>Pleuronectes</taxon>
    </lineage>
</organism>
<feature type="region of interest" description="Disordered" evidence="1">
    <location>
        <begin position="1"/>
        <end position="37"/>
    </location>
</feature>
<proteinExistence type="predicted"/>
<sequence>MAREDKERNVALMESGGSGEREAGAVPHPITGSRTDTGVGVVMRNRNVSSWSHLRAHQGHLQQTTTHITLGTEYQMPDQCDNGIWEYNTAGSWSHLALVLQDTGRTGHRENPAPGEPSTGDRENKHPQTGWTLQPTERAWHPRHPPPNKSLTNPVVFHPLSPGCGTVRGTIGIRVDEGKEKEVKRGLSGATEAFGVGALATGLC</sequence>
<dbReference type="AlphaFoldDB" id="A0A9N7TII7"/>
<evidence type="ECO:0000313" key="3">
    <source>
        <dbReference type="Proteomes" id="UP001153269"/>
    </source>
</evidence>
<comment type="caution">
    <text evidence="2">The sequence shown here is derived from an EMBL/GenBank/DDBJ whole genome shotgun (WGS) entry which is preliminary data.</text>
</comment>
<accession>A0A9N7TII7</accession>
<protein>
    <submittedName>
        <fullName evidence="2">Uncharacterized protein</fullName>
    </submittedName>
</protein>
<dbReference type="Proteomes" id="UP001153269">
    <property type="component" value="Unassembled WGS sequence"/>
</dbReference>
<name>A0A9N7TII7_PLEPL</name>
<feature type="region of interest" description="Disordered" evidence="1">
    <location>
        <begin position="104"/>
        <end position="152"/>
    </location>
</feature>
<evidence type="ECO:0000256" key="1">
    <source>
        <dbReference type="SAM" id="MobiDB-lite"/>
    </source>
</evidence>
<reference evidence="2" key="1">
    <citation type="submission" date="2020-03" db="EMBL/GenBank/DDBJ databases">
        <authorList>
            <person name="Weist P."/>
        </authorList>
    </citation>
    <scope>NUCLEOTIDE SEQUENCE</scope>
</reference>